<evidence type="ECO:0000256" key="4">
    <source>
        <dbReference type="ARBA" id="ARBA00022801"/>
    </source>
</evidence>
<dbReference type="InterPro" id="IPR002716">
    <property type="entry name" value="PIN_dom"/>
</dbReference>
<sequence>MSPRRFIDSNVFVYVLSADPRFSTHALAVLEDAENGAYEAYTSTLVVSQVLAHLERRRRRRALTAFLEYLEESPIKVVETTMEDYLEARRLAEKAGLEFPSMWDDLVIAAQMKRLGISEVYSNDRDFDRIPGVRRLF</sequence>
<dbReference type="InterPro" id="IPR052106">
    <property type="entry name" value="PINc/VapC_TA"/>
</dbReference>
<evidence type="ECO:0000259" key="6">
    <source>
        <dbReference type="SMART" id="SM00670"/>
    </source>
</evidence>
<dbReference type="SUPFAM" id="SSF88723">
    <property type="entry name" value="PIN domain-like"/>
    <property type="match status" value="1"/>
</dbReference>
<dbReference type="Pfam" id="PF01850">
    <property type="entry name" value="PIN"/>
    <property type="match status" value="1"/>
</dbReference>
<dbReference type="GeneID" id="89289355"/>
<protein>
    <recommendedName>
        <fullName evidence="5">Ribonuclease VapC</fullName>
        <shortName evidence="5">RNase VapC</shortName>
        <ecNumber evidence="5">3.1.-.-</ecNumber>
    </recommendedName>
    <alternativeName>
        <fullName evidence="5">Putative toxin VapC</fullName>
    </alternativeName>
</protein>
<name>A0ABM8IW51_9CREN</name>
<feature type="binding site" evidence="5">
    <location>
        <position position="8"/>
    </location>
    <ligand>
        <name>Mg(2+)</name>
        <dbReference type="ChEBI" id="CHEBI:18420"/>
    </ligand>
</feature>
<comment type="similarity">
    <text evidence="5">Belongs to the PINc/VapC protein family.</text>
</comment>
<gene>
    <name evidence="5" type="primary">vapC</name>
    <name evidence="7" type="ORF">PABY_13390</name>
</gene>
<comment type="function">
    <text evidence="5">Toxic component of a toxin-antitoxin (TA) system. An RNase.</text>
</comment>
<comment type="cofactor">
    <cofactor evidence="5">
        <name>Mg(2+)</name>
        <dbReference type="ChEBI" id="CHEBI:18420"/>
    </cofactor>
</comment>
<keyword evidence="8" id="KW-1185">Reference proteome</keyword>
<dbReference type="RefSeq" id="WP_338248477.1">
    <property type="nucleotide sequence ID" value="NZ_AP028907.1"/>
</dbReference>
<evidence type="ECO:0000256" key="5">
    <source>
        <dbReference type="HAMAP-Rule" id="MF_00265"/>
    </source>
</evidence>
<dbReference type="InterPro" id="IPR029060">
    <property type="entry name" value="PIN-like_dom_sf"/>
</dbReference>
<feature type="domain" description="PIN" evidence="6">
    <location>
        <begin position="3"/>
        <end position="129"/>
    </location>
</feature>
<dbReference type="PANTHER" id="PTHR38826">
    <property type="entry name" value="RIBONUCLEASE VAPC13"/>
    <property type="match status" value="1"/>
</dbReference>
<keyword evidence="3 5" id="KW-0479">Metal-binding</keyword>
<keyword evidence="4 5" id="KW-0378">Hydrolase</keyword>
<evidence type="ECO:0000256" key="2">
    <source>
        <dbReference type="ARBA" id="ARBA00022722"/>
    </source>
</evidence>
<dbReference type="PANTHER" id="PTHR38826:SF5">
    <property type="entry name" value="RIBONUCLEASE VAPC13"/>
    <property type="match status" value="1"/>
</dbReference>
<evidence type="ECO:0000256" key="1">
    <source>
        <dbReference type="ARBA" id="ARBA00022649"/>
    </source>
</evidence>
<dbReference type="InterPro" id="IPR022907">
    <property type="entry name" value="VapC_family"/>
</dbReference>
<accession>A0ABM8IW51</accession>
<dbReference type="CDD" id="cd09854">
    <property type="entry name" value="PIN_VapC-like"/>
    <property type="match status" value="1"/>
</dbReference>
<keyword evidence="2 5" id="KW-0540">Nuclease</keyword>
<keyword evidence="5" id="KW-0800">Toxin</keyword>
<feature type="binding site" evidence="5">
    <location>
        <position position="105"/>
    </location>
    <ligand>
        <name>Mg(2+)</name>
        <dbReference type="ChEBI" id="CHEBI:18420"/>
    </ligand>
</feature>
<dbReference type="EC" id="3.1.-.-" evidence="5"/>
<proteinExistence type="inferred from homology"/>
<dbReference type="SMART" id="SM00670">
    <property type="entry name" value="PINc"/>
    <property type="match status" value="1"/>
</dbReference>
<organism evidence="7 8">
    <name type="scientific">Pyrodictium abyssi</name>
    <dbReference type="NCBI Taxonomy" id="54256"/>
    <lineage>
        <taxon>Archaea</taxon>
        <taxon>Thermoproteota</taxon>
        <taxon>Thermoprotei</taxon>
        <taxon>Desulfurococcales</taxon>
        <taxon>Pyrodictiaceae</taxon>
        <taxon>Pyrodictium</taxon>
    </lineage>
</organism>
<evidence type="ECO:0000256" key="3">
    <source>
        <dbReference type="ARBA" id="ARBA00022723"/>
    </source>
</evidence>
<reference evidence="7 8" key="1">
    <citation type="submission" date="2023-09" db="EMBL/GenBank/DDBJ databases">
        <title>Pyrofollis japonicus gen. nov. sp. nov., a novel member of the family Pyrodictiaceae isolated from the Iheya North hydrothermal field.</title>
        <authorList>
            <person name="Miyazaki U."/>
            <person name="Sanari M."/>
            <person name="Tame A."/>
            <person name="Kitajima M."/>
            <person name="Okamoto A."/>
            <person name="Sawayama S."/>
            <person name="Miyazaki J."/>
            <person name="Takai K."/>
            <person name="Nakagawa S."/>
        </authorList>
    </citation>
    <scope>NUCLEOTIDE SEQUENCE [LARGE SCALE GENOMIC DNA]</scope>
    <source>
        <strain evidence="7 8">AV2</strain>
    </source>
</reference>
<keyword evidence="5" id="KW-0460">Magnesium</keyword>
<keyword evidence="1 5" id="KW-1277">Toxin-antitoxin system</keyword>
<dbReference type="HAMAP" id="MF_00265">
    <property type="entry name" value="VapC_Nob1"/>
    <property type="match status" value="1"/>
</dbReference>
<dbReference type="Proteomes" id="UP001341135">
    <property type="component" value="Chromosome"/>
</dbReference>
<dbReference type="Gene3D" id="3.40.50.1010">
    <property type="entry name" value="5'-nuclease"/>
    <property type="match status" value="1"/>
</dbReference>
<evidence type="ECO:0000313" key="7">
    <source>
        <dbReference type="EMBL" id="BES81772.1"/>
    </source>
</evidence>
<dbReference type="EMBL" id="AP028907">
    <property type="protein sequence ID" value="BES81772.1"/>
    <property type="molecule type" value="Genomic_DNA"/>
</dbReference>
<evidence type="ECO:0000313" key="8">
    <source>
        <dbReference type="Proteomes" id="UP001341135"/>
    </source>
</evidence>